<dbReference type="InterPro" id="IPR027417">
    <property type="entry name" value="P-loop_NTPase"/>
</dbReference>
<evidence type="ECO:0000256" key="1">
    <source>
        <dbReference type="SAM" id="MobiDB-lite"/>
    </source>
</evidence>
<dbReference type="NCBIfam" id="TIGR01552">
    <property type="entry name" value="phd_fam"/>
    <property type="match status" value="1"/>
</dbReference>
<keyword evidence="4" id="KW-1185">Reference proteome</keyword>
<feature type="compositionally biased region" description="Low complexity" evidence="1">
    <location>
        <begin position="104"/>
        <end position="117"/>
    </location>
</feature>
<dbReference type="Pfam" id="PF03796">
    <property type="entry name" value="DnaB_C"/>
    <property type="match status" value="1"/>
</dbReference>
<dbReference type="RefSeq" id="WP_201825416.1">
    <property type="nucleotide sequence ID" value="NZ_JAERRH010000019.1"/>
</dbReference>
<feature type="domain" description="SF4 helicase" evidence="2">
    <location>
        <begin position="154"/>
        <end position="316"/>
    </location>
</feature>
<sequence length="842" mass="89586">MNVTEARNALYTLVKRAEEDGRTTLIYKGQKRQDRVLLAPLDLLPAARKAEALPSHVLSAAQRDFGDLITRAAQGQPQVLLRNTTPVAVLLPADVVSVTHSSDPTAATGAAPAGAVVNSQSNPGRDSAPRRLATLGDAIGAVLTSGQATRPLFGLSGLDAATGGLPSGRLTLVAAAPNVGGSLLGLAAARQTALVDGHKVLYAASGPNRADIMRRILAAETGGDYPRLKQGRLTAHEQQLAQQLVQAPLLIDDGSDLTAQAIAETAPHVQDLALVVVDRLQAAPSARLPLSGDRLPDASQVLASLARTLHVPVLAIIDTDDPALLGLLDADVLVTLAPTEAPSKIQVTVAERDFGAIGSAYLRPDLLHARFLDAGAAPLDHADNRAPSPATSGTAALELAEAALPYTSGGHQGIPAALTHELAAWRAAVACGDQEALKGILPSLLQAAATVSRMPDTAEGHRLAAALRAYSTPPSADSTASAGQAAAAGATVHAPADRGHAEEDTAEDEEDSQDGLAPGDEEDEPENHVFPALRILKDAVNRSKMHPIPVIRTEERDSGPWPLISEDMDGEPRWVHPDVTLTRVAHTKANGNRVRRDQLDVPASFGEGVMCLIDRNGSYPSACSAVPLAPNKLLHTGPLDGFDKTKAGIYLIDIPQWNRTDMPHPLGRITERPDDQGRVWVTTPHLKQLEKLVREGHLAAGTTIHDSWTGKANESLLKPFYEATRKARTELVQVGGDAYKTYKTRLSIALRLLWPKRPEQRSPFWRPDWRMSMVAEASVRHWSVAFRAVQEGHTLLALRNVDAAVFWTPDGTPPTTYRIGTGFGEVKAKFIQPGEIIPEGDD</sequence>
<evidence type="ECO:0000313" key="3">
    <source>
        <dbReference type="EMBL" id="MBL1109360.1"/>
    </source>
</evidence>
<dbReference type="EMBL" id="JAERRH010000019">
    <property type="protein sequence ID" value="MBL1109360.1"/>
    <property type="molecule type" value="Genomic_DNA"/>
</dbReference>
<feature type="region of interest" description="Disordered" evidence="1">
    <location>
        <begin position="102"/>
        <end position="128"/>
    </location>
</feature>
<dbReference type="InterPro" id="IPR007694">
    <property type="entry name" value="DNA_helicase_DnaB-like_C"/>
</dbReference>
<proteinExistence type="predicted"/>
<comment type="caution">
    <text evidence="3">The sequence shown here is derived from an EMBL/GenBank/DDBJ whole genome shotgun (WGS) entry which is preliminary data.</text>
</comment>
<feature type="region of interest" description="Disordered" evidence="1">
    <location>
        <begin position="472"/>
        <end position="527"/>
    </location>
</feature>
<protein>
    <submittedName>
        <fullName evidence="3">Type II toxin-antitoxin system prevent-host-death family antitoxin</fullName>
    </submittedName>
</protein>
<feature type="compositionally biased region" description="Low complexity" evidence="1">
    <location>
        <begin position="472"/>
        <end position="494"/>
    </location>
</feature>
<evidence type="ECO:0000313" key="4">
    <source>
        <dbReference type="Proteomes" id="UP000621386"/>
    </source>
</evidence>
<feature type="compositionally biased region" description="Acidic residues" evidence="1">
    <location>
        <begin position="504"/>
        <end position="525"/>
    </location>
</feature>
<dbReference type="SUPFAM" id="SSF52540">
    <property type="entry name" value="P-loop containing nucleoside triphosphate hydrolases"/>
    <property type="match status" value="1"/>
</dbReference>
<accession>A0ABS1PBC6</accession>
<organism evidence="3 4">
    <name type="scientific">Streptomyces musisoli</name>
    <dbReference type="NCBI Taxonomy" id="2802280"/>
    <lineage>
        <taxon>Bacteria</taxon>
        <taxon>Bacillati</taxon>
        <taxon>Actinomycetota</taxon>
        <taxon>Actinomycetes</taxon>
        <taxon>Kitasatosporales</taxon>
        <taxon>Streptomycetaceae</taxon>
        <taxon>Streptomyces</taxon>
    </lineage>
</organism>
<dbReference type="PANTHER" id="PTHR30153:SF2">
    <property type="entry name" value="REPLICATIVE DNA HELICASE"/>
    <property type="match status" value="1"/>
</dbReference>
<dbReference type="Proteomes" id="UP000621386">
    <property type="component" value="Unassembled WGS sequence"/>
</dbReference>
<gene>
    <name evidence="3" type="ORF">JK361_33070</name>
</gene>
<evidence type="ECO:0000259" key="2">
    <source>
        <dbReference type="Pfam" id="PF03796"/>
    </source>
</evidence>
<name>A0ABS1PBC6_9ACTN</name>
<dbReference type="Gene3D" id="3.40.50.300">
    <property type="entry name" value="P-loop containing nucleotide triphosphate hydrolases"/>
    <property type="match status" value="1"/>
</dbReference>
<reference evidence="3 4" key="1">
    <citation type="submission" date="2021-01" db="EMBL/GenBank/DDBJ databases">
        <title>WGS of actinomycetes isolated from Thailand.</title>
        <authorList>
            <person name="Thawai C."/>
        </authorList>
    </citation>
    <scope>NUCLEOTIDE SEQUENCE [LARGE SCALE GENOMIC DNA]</scope>
    <source>
        <strain evidence="3 4">CH5-8</strain>
    </source>
</reference>
<dbReference type="PANTHER" id="PTHR30153">
    <property type="entry name" value="REPLICATIVE DNA HELICASE DNAB"/>
    <property type="match status" value="1"/>
</dbReference>